<dbReference type="Proteomes" id="UP001341840">
    <property type="component" value="Unassembled WGS sequence"/>
</dbReference>
<comment type="caution">
    <text evidence="1">The sequence shown here is derived from an EMBL/GenBank/DDBJ whole genome shotgun (WGS) entry which is preliminary data.</text>
</comment>
<evidence type="ECO:0000313" key="2">
    <source>
        <dbReference type="Proteomes" id="UP001341840"/>
    </source>
</evidence>
<protein>
    <submittedName>
        <fullName evidence="1">Uncharacterized protein</fullName>
    </submittedName>
</protein>
<proteinExistence type="predicted"/>
<keyword evidence="2" id="KW-1185">Reference proteome</keyword>
<accession>A0ABU6TDA5</accession>
<sequence>MRKIHRLSPFIRVNGRILSLSPNSLNSRSWIFCRFPTLKPYELDTFEWPLASRWGRYLPTSDEKVPQVLHHRKQLDLIPFLCLSPVSDGCGTGRSRSFHPAGRPQGPLDFDRPTYILRDYRVAPGGSGDPAVWRGSKSSHMPLNIDFMHAKDGRGVISGFLRSISAGMVCGHPGLPSFLALHSQMIRALYNLPSVVVPRR</sequence>
<name>A0ABU6TDA5_9FABA</name>
<organism evidence="1 2">
    <name type="scientific">Stylosanthes scabra</name>
    <dbReference type="NCBI Taxonomy" id="79078"/>
    <lineage>
        <taxon>Eukaryota</taxon>
        <taxon>Viridiplantae</taxon>
        <taxon>Streptophyta</taxon>
        <taxon>Embryophyta</taxon>
        <taxon>Tracheophyta</taxon>
        <taxon>Spermatophyta</taxon>
        <taxon>Magnoliopsida</taxon>
        <taxon>eudicotyledons</taxon>
        <taxon>Gunneridae</taxon>
        <taxon>Pentapetalae</taxon>
        <taxon>rosids</taxon>
        <taxon>fabids</taxon>
        <taxon>Fabales</taxon>
        <taxon>Fabaceae</taxon>
        <taxon>Papilionoideae</taxon>
        <taxon>50 kb inversion clade</taxon>
        <taxon>dalbergioids sensu lato</taxon>
        <taxon>Dalbergieae</taxon>
        <taxon>Pterocarpus clade</taxon>
        <taxon>Stylosanthes</taxon>
    </lineage>
</organism>
<dbReference type="EMBL" id="JASCZI010090774">
    <property type="protein sequence ID" value="MED6146344.1"/>
    <property type="molecule type" value="Genomic_DNA"/>
</dbReference>
<gene>
    <name evidence="1" type="ORF">PIB30_033648</name>
</gene>
<evidence type="ECO:0000313" key="1">
    <source>
        <dbReference type="EMBL" id="MED6146344.1"/>
    </source>
</evidence>
<reference evidence="1 2" key="1">
    <citation type="journal article" date="2023" name="Plants (Basel)">
        <title>Bridging the Gap: Combining Genomics and Transcriptomics Approaches to Understand Stylosanthes scabra, an Orphan Legume from the Brazilian Caatinga.</title>
        <authorList>
            <person name="Ferreira-Neto J.R.C."/>
            <person name="da Silva M.D."/>
            <person name="Binneck E."/>
            <person name="de Melo N.F."/>
            <person name="da Silva R.H."/>
            <person name="de Melo A.L.T.M."/>
            <person name="Pandolfi V."/>
            <person name="Bustamante F.O."/>
            <person name="Brasileiro-Vidal A.C."/>
            <person name="Benko-Iseppon A.M."/>
        </authorList>
    </citation>
    <scope>NUCLEOTIDE SEQUENCE [LARGE SCALE GENOMIC DNA]</scope>
    <source>
        <tissue evidence="1">Leaves</tissue>
    </source>
</reference>